<reference evidence="3" key="1">
    <citation type="submission" date="2013-03" db="EMBL/GenBank/DDBJ databases">
        <authorList>
            <person name="Jeffery W."/>
            <person name="Warren W."/>
            <person name="Wilson R.K."/>
        </authorList>
    </citation>
    <scope>NUCLEOTIDE SEQUENCE</scope>
    <source>
        <strain evidence="3">female</strain>
    </source>
</reference>
<sequence length="521" mass="60350">SHVNLVNFVGYSLSELELVKRCLHVIVVYVELDKQNEIVKQFKNMYTEINIDNTLMTTFLDNITPCNDADFEFIKGEIQKGEIERAITQLNRGKAPGPDGFPAELYMCFNKELSDLMCAVLNEGIKQNNMHDEFYEGIINLLYKKGDEYELNNWRQVTLMNIEYKIFAKVLMNRLEKILDKIINEEQTCGIKGRSMWDNLCIIRELITNKHLNESGFYILALDKKKAFDSISREYLWAVLERYNFPDVFIKMIKLLYLKSTVQVKVNGKLTEKIDICRGVKQGCPLSAALYVLAINPLLTSLKKEEKLTGVYVNSELNKYVVSAFADDITIFIKNQDELNTVFEHFKTYERTSGASLNQSKTEAVWIGDDGENENINIELKKEIKILGIYINNVNCVENNWSNWNISYIEKIELIKMFILSKLMFLSIVFPPPEKTITALNKLCIKTLWGNNREVTKRIFVYKSRENGGLGAFEIGDKLKISYCKHVNENIEKGSKWIGNKMDWEKIKCVKRRKIVILLNC</sequence>
<reference evidence="2" key="3">
    <citation type="submission" date="2025-08" db="UniProtKB">
        <authorList>
            <consortium name="Ensembl"/>
        </authorList>
    </citation>
    <scope>IDENTIFICATION</scope>
</reference>
<dbReference type="Ensembl" id="ENSAMXT00000046127.1">
    <property type="protein sequence ID" value="ENSAMXP00000027231.1"/>
    <property type="gene ID" value="ENSAMXG00000035718.1"/>
</dbReference>
<dbReference type="InParanoid" id="A0A3B1IC81"/>
<reference evidence="3" key="2">
    <citation type="journal article" date="2014" name="Nat. Commun.">
        <title>The cavefish genome reveals candidate genes for eye loss.</title>
        <authorList>
            <person name="McGaugh S.E."/>
            <person name="Gross J.B."/>
            <person name="Aken B."/>
            <person name="Blin M."/>
            <person name="Borowsky R."/>
            <person name="Chalopin D."/>
            <person name="Hinaux H."/>
            <person name="Jeffery W.R."/>
            <person name="Keene A."/>
            <person name="Ma L."/>
            <person name="Minx P."/>
            <person name="Murphy D."/>
            <person name="O'Quin K.E."/>
            <person name="Retaux S."/>
            <person name="Rohner N."/>
            <person name="Searle S.M."/>
            <person name="Stahl B.A."/>
            <person name="Tabin C."/>
            <person name="Volff J.N."/>
            <person name="Yoshizawa M."/>
            <person name="Warren W.C."/>
        </authorList>
    </citation>
    <scope>NUCLEOTIDE SEQUENCE [LARGE SCALE GENOMIC DNA]</scope>
    <source>
        <strain evidence="3">female</strain>
    </source>
</reference>
<evidence type="ECO:0000313" key="3">
    <source>
        <dbReference type="Proteomes" id="UP000018467"/>
    </source>
</evidence>
<dbReference type="AlphaFoldDB" id="A0A3B1IC81"/>
<evidence type="ECO:0000259" key="1">
    <source>
        <dbReference type="PROSITE" id="PS50878"/>
    </source>
</evidence>
<dbReference type="PANTHER" id="PTHR31635">
    <property type="entry name" value="REVERSE TRANSCRIPTASE DOMAIN-CONTAINING PROTEIN-RELATED"/>
    <property type="match status" value="1"/>
</dbReference>
<dbReference type="PROSITE" id="PS50878">
    <property type="entry name" value="RT_POL"/>
    <property type="match status" value="1"/>
</dbReference>
<dbReference type="SUPFAM" id="SSF56672">
    <property type="entry name" value="DNA/RNA polymerases"/>
    <property type="match status" value="1"/>
</dbReference>
<dbReference type="CDD" id="cd01650">
    <property type="entry name" value="RT_nLTR_like"/>
    <property type="match status" value="1"/>
</dbReference>
<dbReference type="PANTHER" id="PTHR31635:SF196">
    <property type="entry name" value="REVERSE TRANSCRIPTASE DOMAIN-CONTAINING PROTEIN-RELATED"/>
    <property type="match status" value="1"/>
</dbReference>
<protein>
    <recommendedName>
        <fullName evidence="1">Reverse transcriptase domain-containing protein</fullName>
    </recommendedName>
</protein>
<dbReference type="InterPro" id="IPR043502">
    <property type="entry name" value="DNA/RNA_pol_sf"/>
</dbReference>
<accession>A0A3B1IC81</accession>
<organism evidence="2 3">
    <name type="scientific">Astyanax mexicanus</name>
    <name type="common">Blind cave fish</name>
    <name type="synonym">Astyanax fasciatus mexicanus</name>
    <dbReference type="NCBI Taxonomy" id="7994"/>
    <lineage>
        <taxon>Eukaryota</taxon>
        <taxon>Metazoa</taxon>
        <taxon>Chordata</taxon>
        <taxon>Craniata</taxon>
        <taxon>Vertebrata</taxon>
        <taxon>Euteleostomi</taxon>
        <taxon>Actinopterygii</taxon>
        <taxon>Neopterygii</taxon>
        <taxon>Teleostei</taxon>
        <taxon>Ostariophysi</taxon>
        <taxon>Characiformes</taxon>
        <taxon>Characoidei</taxon>
        <taxon>Acestrorhamphidae</taxon>
        <taxon>Acestrorhamphinae</taxon>
        <taxon>Astyanax</taxon>
    </lineage>
</organism>
<dbReference type="InterPro" id="IPR000477">
    <property type="entry name" value="RT_dom"/>
</dbReference>
<name>A0A3B1IC81_ASTMX</name>
<dbReference type="Pfam" id="PF00078">
    <property type="entry name" value="RVT_1"/>
    <property type="match status" value="1"/>
</dbReference>
<evidence type="ECO:0000313" key="2">
    <source>
        <dbReference type="Ensembl" id="ENSAMXP00000027231.1"/>
    </source>
</evidence>
<dbReference type="GeneTree" id="ENSGT00940000163630"/>
<feature type="domain" description="Reverse transcriptase" evidence="1">
    <location>
        <begin position="123"/>
        <end position="391"/>
    </location>
</feature>
<reference evidence="2" key="4">
    <citation type="submission" date="2025-09" db="UniProtKB">
        <authorList>
            <consortium name="Ensembl"/>
        </authorList>
    </citation>
    <scope>IDENTIFICATION</scope>
</reference>
<proteinExistence type="predicted"/>
<keyword evidence="3" id="KW-1185">Reference proteome</keyword>
<dbReference type="Proteomes" id="UP000018467">
    <property type="component" value="Unassembled WGS sequence"/>
</dbReference>
<dbReference type="Bgee" id="ENSAMXG00000035718">
    <property type="expression patterns" value="Expressed in liver and 3 other cell types or tissues"/>
</dbReference>